<reference evidence="3" key="1">
    <citation type="submission" date="2014-09" db="EMBL/GenBank/DDBJ databases">
        <authorList>
            <person name="Magalhaes I.L.F."/>
            <person name="Oliveira U."/>
            <person name="Santos F.R."/>
            <person name="Vidigal T.H.D.A."/>
            <person name="Brescovit A.D."/>
            <person name="Santos A.J."/>
        </authorList>
    </citation>
    <scope>NUCLEOTIDE SEQUENCE</scope>
    <source>
        <tissue evidence="3">Shoot tissue taken approximately 20 cm above the soil surface</tissue>
    </source>
</reference>
<keyword evidence="1" id="KW-0812">Transmembrane</keyword>
<evidence type="ECO:0000256" key="1">
    <source>
        <dbReference type="SAM" id="Phobius"/>
    </source>
</evidence>
<feature type="transmembrane region" description="Helical" evidence="1">
    <location>
        <begin position="154"/>
        <end position="172"/>
    </location>
</feature>
<keyword evidence="1" id="KW-1133">Transmembrane helix</keyword>
<organism evidence="3">
    <name type="scientific">Arundo donax</name>
    <name type="common">Giant reed</name>
    <name type="synonym">Donax arundinaceus</name>
    <dbReference type="NCBI Taxonomy" id="35708"/>
    <lineage>
        <taxon>Eukaryota</taxon>
        <taxon>Viridiplantae</taxon>
        <taxon>Streptophyta</taxon>
        <taxon>Embryophyta</taxon>
        <taxon>Tracheophyta</taxon>
        <taxon>Spermatophyta</taxon>
        <taxon>Magnoliopsida</taxon>
        <taxon>Liliopsida</taxon>
        <taxon>Poales</taxon>
        <taxon>Poaceae</taxon>
        <taxon>PACMAD clade</taxon>
        <taxon>Arundinoideae</taxon>
        <taxon>Arundineae</taxon>
        <taxon>Arundo</taxon>
    </lineage>
</organism>
<feature type="chain" id="PRO_5002063521" evidence="2">
    <location>
        <begin position="20"/>
        <end position="198"/>
    </location>
</feature>
<sequence>MQSSGHKLFLMALLSCILSNKVPPCLWFSTTLTAKNLTKQILCRICRKTFQRISGENHYHNCDPILLSWPNCILSGQTKFNLIAKSSTSLSSSSFIAGSSPSSKSSSSKGSSISSCTSVLWQGSVEILPLSALHGTPHEAPSLFTGPGLAFAEFLAWSFLLLFFFLFLAAFPPPESPSPFIKQSISSKDLSSFCSSCT</sequence>
<dbReference type="AlphaFoldDB" id="A0A0A9CUI9"/>
<evidence type="ECO:0000256" key="2">
    <source>
        <dbReference type="SAM" id="SignalP"/>
    </source>
</evidence>
<protein>
    <submittedName>
        <fullName evidence="3">Uncharacterized protein</fullName>
    </submittedName>
</protein>
<reference evidence="3" key="2">
    <citation type="journal article" date="2015" name="Data Brief">
        <title>Shoot transcriptome of the giant reed, Arundo donax.</title>
        <authorList>
            <person name="Barrero R.A."/>
            <person name="Guerrero F.D."/>
            <person name="Moolhuijzen P."/>
            <person name="Goolsby J.A."/>
            <person name="Tidwell J."/>
            <person name="Bellgard S.E."/>
            <person name="Bellgard M.I."/>
        </authorList>
    </citation>
    <scope>NUCLEOTIDE SEQUENCE</scope>
    <source>
        <tissue evidence="3">Shoot tissue taken approximately 20 cm above the soil surface</tissue>
    </source>
</reference>
<evidence type="ECO:0000313" key="3">
    <source>
        <dbReference type="EMBL" id="JAD75132.1"/>
    </source>
</evidence>
<dbReference type="EMBL" id="GBRH01222763">
    <property type="protein sequence ID" value="JAD75132.1"/>
    <property type="molecule type" value="Transcribed_RNA"/>
</dbReference>
<accession>A0A0A9CUI9</accession>
<keyword evidence="2" id="KW-0732">Signal</keyword>
<name>A0A0A9CUI9_ARUDO</name>
<proteinExistence type="predicted"/>
<keyword evidence="1" id="KW-0472">Membrane</keyword>
<feature type="signal peptide" evidence="2">
    <location>
        <begin position="1"/>
        <end position="19"/>
    </location>
</feature>